<reference evidence="1" key="2">
    <citation type="journal article" date="2015" name="Fish Shellfish Immunol.">
        <title>Early steps in the European eel (Anguilla anguilla)-Vibrio vulnificus interaction in the gills: Role of the RtxA13 toxin.</title>
        <authorList>
            <person name="Callol A."/>
            <person name="Pajuelo D."/>
            <person name="Ebbesson L."/>
            <person name="Teles M."/>
            <person name="MacKenzie S."/>
            <person name="Amaro C."/>
        </authorList>
    </citation>
    <scope>NUCLEOTIDE SEQUENCE</scope>
</reference>
<evidence type="ECO:0000313" key="1">
    <source>
        <dbReference type="EMBL" id="JAH15504.1"/>
    </source>
</evidence>
<proteinExistence type="predicted"/>
<name>A0A0E9QFD9_ANGAN</name>
<reference evidence="1" key="1">
    <citation type="submission" date="2014-11" db="EMBL/GenBank/DDBJ databases">
        <authorList>
            <person name="Amaro Gonzalez C."/>
        </authorList>
    </citation>
    <scope>NUCLEOTIDE SEQUENCE</scope>
</reference>
<dbReference type="AlphaFoldDB" id="A0A0E9QFD9"/>
<protein>
    <submittedName>
        <fullName evidence="1">Uncharacterized protein</fullName>
    </submittedName>
</protein>
<dbReference type="EMBL" id="GBXM01093073">
    <property type="protein sequence ID" value="JAH15504.1"/>
    <property type="molecule type" value="Transcribed_RNA"/>
</dbReference>
<sequence length="36" mass="4174">MRKTAGRGTYSYFSNKRFVVLLVTTHDVIKSVHLTF</sequence>
<organism evidence="1">
    <name type="scientific">Anguilla anguilla</name>
    <name type="common">European freshwater eel</name>
    <name type="synonym">Muraena anguilla</name>
    <dbReference type="NCBI Taxonomy" id="7936"/>
    <lineage>
        <taxon>Eukaryota</taxon>
        <taxon>Metazoa</taxon>
        <taxon>Chordata</taxon>
        <taxon>Craniata</taxon>
        <taxon>Vertebrata</taxon>
        <taxon>Euteleostomi</taxon>
        <taxon>Actinopterygii</taxon>
        <taxon>Neopterygii</taxon>
        <taxon>Teleostei</taxon>
        <taxon>Anguilliformes</taxon>
        <taxon>Anguillidae</taxon>
        <taxon>Anguilla</taxon>
    </lineage>
</organism>
<accession>A0A0E9QFD9</accession>